<evidence type="ECO:0000256" key="1">
    <source>
        <dbReference type="HAMAP-Rule" id="MF_01845"/>
    </source>
</evidence>
<protein>
    <recommendedName>
        <fullName evidence="1">UPF0597 protein SAMN02745120_0027</fullName>
    </recommendedName>
</protein>
<dbReference type="PIRSF" id="PIRSF006054">
    <property type="entry name" value="UCP006054"/>
    <property type="match status" value="1"/>
</dbReference>
<organism evidence="3 4">
    <name type="scientific">Acetoanaerobium noterae</name>
    <dbReference type="NCBI Taxonomy" id="745369"/>
    <lineage>
        <taxon>Bacteria</taxon>
        <taxon>Bacillati</taxon>
        <taxon>Bacillota</taxon>
        <taxon>Clostridia</taxon>
        <taxon>Peptostreptococcales</taxon>
        <taxon>Filifactoraceae</taxon>
        <taxon>Acetoanaerobium</taxon>
    </lineage>
</organism>
<reference evidence="4" key="1">
    <citation type="submission" date="2017-02" db="EMBL/GenBank/DDBJ databases">
        <authorList>
            <person name="Varghese N."/>
            <person name="Submissions S."/>
        </authorList>
    </citation>
    <scope>NUCLEOTIDE SEQUENCE [LARGE SCALE GENOMIC DNA]</scope>
    <source>
        <strain evidence="4">ATCC 35199</strain>
    </source>
</reference>
<dbReference type="Proteomes" id="UP000243406">
    <property type="component" value="Unassembled WGS sequence"/>
</dbReference>
<dbReference type="OrthoDB" id="41906at2"/>
<accession>A0A1T5DJQ1</accession>
<sequence>MESYCKQDYIDILKKELVPAMGCTEPIALAYAAAKAREVLGEAPKIVEAFVSPNILKNGMGVGIPGTGMIGLEIATAIGIVGGDASKELNVLADITYEDVKQSQQMVAEQKIKIGVKSGINPVYIEVNAVSGESNSKVIIEEKHNNIVYIEKNGQEILDNRIQKDTKEESKEVSVENKAESSSKVSINQDTGKSLKFSVESIYDFSVNTPLEELSFVYDLTITNSLISNEGMEKNYGHRIGRIVQKNIDNGLLADDLMSYVIKKSAAGADARMGGCMLPAMSNSGSGNQGITLSVPVIACAEKLGSDKEKLTRALVLASLISIYIKSNMKRLSALCGAMTAGASASCGMTYLLGGNLEQVKFSVQNMIGNLTGIVCDGAKPNCAMKVATGVSAAVISSLAAMDNVSCTSLEGIVDDNVDKSIANLGKIAAYGMADLDKMMLEIMVDKKRS</sequence>
<evidence type="ECO:0000259" key="2">
    <source>
        <dbReference type="Pfam" id="PF03313"/>
    </source>
</evidence>
<dbReference type="Pfam" id="PF03313">
    <property type="entry name" value="SDH_alpha"/>
    <property type="match status" value="1"/>
</dbReference>
<dbReference type="GO" id="GO:0019450">
    <property type="term" value="P:L-cysteine catabolic process to pyruvate"/>
    <property type="evidence" value="ECO:0007669"/>
    <property type="project" value="TreeGrafter"/>
</dbReference>
<comment type="similarity">
    <text evidence="1">Belongs to the UPF0597 family.</text>
</comment>
<dbReference type="PANTHER" id="PTHR30501:SF2">
    <property type="entry name" value="UPF0597 PROTEIN YHAM"/>
    <property type="match status" value="1"/>
</dbReference>
<name>A0A1T5DJQ1_9FIRM</name>
<dbReference type="PANTHER" id="PTHR30501">
    <property type="entry name" value="UPF0597 PROTEIN YHAM"/>
    <property type="match status" value="1"/>
</dbReference>
<evidence type="ECO:0000313" key="3">
    <source>
        <dbReference type="EMBL" id="SKB71944.1"/>
    </source>
</evidence>
<dbReference type="GO" id="GO:0080146">
    <property type="term" value="F:L-cysteine desulfhydrase activity"/>
    <property type="evidence" value="ECO:0007669"/>
    <property type="project" value="TreeGrafter"/>
</dbReference>
<dbReference type="AlphaFoldDB" id="A0A1T5DJQ1"/>
<dbReference type="InterPro" id="IPR005130">
    <property type="entry name" value="Ser_deHydtase-like_asu"/>
</dbReference>
<keyword evidence="4" id="KW-1185">Reference proteome</keyword>
<feature type="domain" description="Serine dehydratase-like alpha subunit" evidence="2">
    <location>
        <begin position="89"/>
        <end position="441"/>
    </location>
</feature>
<evidence type="ECO:0000313" key="4">
    <source>
        <dbReference type="Proteomes" id="UP000243406"/>
    </source>
</evidence>
<gene>
    <name evidence="3" type="ORF">SAMN02745120_0027</name>
</gene>
<dbReference type="EMBL" id="FUYN01000010">
    <property type="protein sequence ID" value="SKB71944.1"/>
    <property type="molecule type" value="Genomic_DNA"/>
</dbReference>
<dbReference type="RefSeq" id="WP_159446487.1">
    <property type="nucleotide sequence ID" value="NZ_FUYN01000010.1"/>
</dbReference>
<dbReference type="HAMAP" id="MF_01845">
    <property type="entry name" value="UPF0597"/>
    <property type="match status" value="1"/>
</dbReference>
<proteinExistence type="inferred from homology"/>
<dbReference type="InterPro" id="IPR021144">
    <property type="entry name" value="UPF0597"/>
</dbReference>